<dbReference type="RefSeq" id="WP_268745541.1">
    <property type="nucleotide sequence ID" value="NZ_JBHSII010000001.1"/>
</dbReference>
<reference evidence="2" key="1">
    <citation type="submission" date="2016-06" db="EMBL/GenBank/DDBJ databases">
        <authorList>
            <person name="Rodrigo-Torres L."/>
            <person name="Arahal R.D."/>
            <person name="Lucena T."/>
        </authorList>
    </citation>
    <scope>NUCLEOTIDE SEQUENCE [LARGE SCALE GENOMIC DNA]</scope>
    <source>
        <strain evidence="2">CECT8203</strain>
    </source>
</reference>
<dbReference type="Proteomes" id="UP000219336">
    <property type="component" value="Unassembled WGS sequence"/>
</dbReference>
<accession>A0A240E9F3</accession>
<dbReference type="AlphaFoldDB" id="A0A240E9F3"/>
<name>A0A240E9F3_9VIBR</name>
<protein>
    <submittedName>
        <fullName evidence="1">Uncharacterized protein</fullName>
    </submittedName>
</protein>
<evidence type="ECO:0000313" key="2">
    <source>
        <dbReference type="Proteomes" id="UP000219336"/>
    </source>
</evidence>
<dbReference type="EMBL" id="OANU01000002">
    <property type="protein sequence ID" value="SNX45196.1"/>
    <property type="molecule type" value="Genomic_DNA"/>
</dbReference>
<evidence type="ECO:0000313" key="1">
    <source>
        <dbReference type="EMBL" id="SNX45196.1"/>
    </source>
</evidence>
<sequence length="41" mass="4452">MMNRISFINICAGRFTHADRISTDLSTAMAADKPSIDTAHA</sequence>
<gene>
    <name evidence="1" type="ORF">VTH8203_00191</name>
</gene>
<keyword evidence="2" id="KW-1185">Reference proteome</keyword>
<organism evidence="1 2">
    <name type="scientific">Vibrio thalassae</name>
    <dbReference type="NCBI Taxonomy" id="1243014"/>
    <lineage>
        <taxon>Bacteria</taxon>
        <taxon>Pseudomonadati</taxon>
        <taxon>Pseudomonadota</taxon>
        <taxon>Gammaproteobacteria</taxon>
        <taxon>Vibrionales</taxon>
        <taxon>Vibrionaceae</taxon>
        <taxon>Vibrio</taxon>
    </lineage>
</organism>
<proteinExistence type="predicted"/>